<gene>
    <name evidence="6" type="ORF">UFOVP127_219</name>
    <name evidence="7" type="ORF">UFOVP276_82</name>
</gene>
<keyword evidence="3 7" id="KW-0347">Helicase</keyword>
<dbReference type="EMBL" id="LR796249">
    <property type="protein sequence ID" value="CAB4131691.1"/>
    <property type="molecule type" value="Genomic_DNA"/>
</dbReference>
<evidence type="ECO:0000256" key="3">
    <source>
        <dbReference type="ARBA" id="ARBA00022806"/>
    </source>
</evidence>
<dbReference type="InterPro" id="IPR006935">
    <property type="entry name" value="Helicase/UvrB_N"/>
</dbReference>
<keyword evidence="1" id="KW-0547">Nucleotide-binding</keyword>
<evidence type="ECO:0000259" key="5">
    <source>
        <dbReference type="PROSITE" id="PS51192"/>
    </source>
</evidence>
<evidence type="ECO:0000256" key="2">
    <source>
        <dbReference type="ARBA" id="ARBA00022801"/>
    </source>
</evidence>
<evidence type="ECO:0000313" key="7">
    <source>
        <dbReference type="EMBL" id="CAB4135125.1"/>
    </source>
</evidence>
<evidence type="ECO:0000313" key="6">
    <source>
        <dbReference type="EMBL" id="CAB4131691.1"/>
    </source>
</evidence>
<proteinExistence type="predicted"/>
<protein>
    <submittedName>
        <fullName evidence="7">SSL2 DNA or RNA helicases of superfamily II</fullName>
    </submittedName>
</protein>
<keyword evidence="2" id="KW-0378">Hydrolase</keyword>
<dbReference type="GO" id="GO:0004386">
    <property type="term" value="F:helicase activity"/>
    <property type="evidence" value="ECO:0007669"/>
    <property type="project" value="UniProtKB-KW"/>
</dbReference>
<name>A0A6J5LLH9_9CAUD</name>
<evidence type="ECO:0000256" key="1">
    <source>
        <dbReference type="ARBA" id="ARBA00022741"/>
    </source>
</evidence>
<dbReference type="PANTHER" id="PTHR11274">
    <property type="entry name" value="RAD25/XP-B DNA REPAIR HELICASE"/>
    <property type="match status" value="1"/>
</dbReference>
<dbReference type="PANTHER" id="PTHR11274:SF0">
    <property type="entry name" value="GENERAL TRANSCRIPTION AND DNA REPAIR FACTOR IIH HELICASE SUBUNIT XPB"/>
    <property type="match status" value="1"/>
</dbReference>
<reference evidence="7" key="1">
    <citation type="submission" date="2020-04" db="EMBL/GenBank/DDBJ databases">
        <authorList>
            <person name="Chiriac C."/>
            <person name="Salcher M."/>
            <person name="Ghai R."/>
            <person name="Kavagutti S V."/>
        </authorList>
    </citation>
    <scope>NUCLEOTIDE SEQUENCE</scope>
</reference>
<dbReference type="GO" id="GO:0016787">
    <property type="term" value="F:hydrolase activity"/>
    <property type="evidence" value="ECO:0007669"/>
    <property type="project" value="UniProtKB-KW"/>
</dbReference>
<organism evidence="7">
    <name type="scientific">uncultured Caudovirales phage</name>
    <dbReference type="NCBI Taxonomy" id="2100421"/>
    <lineage>
        <taxon>Viruses</taxon>
        <taxon>Duplodnaviria</taxon>
        <taxon>Heunggongvirae</taxon>
        <taxon>Uroviricota</taxon>
        <taxon>Caudoviricetes</taxon>
        <taxon>Peduoviridae</taxon>
        <taxon>Maltschvirus</taxon>
        <taxon>Maltschvirus maltsch</taxon>
    </lineage>
</organism>
<dbReference type="GO" id="GO:0003677">
    <property type="term" value="F:DNA binding"/>
    <property type="evidence" value="ECO:0007669"/>
    <property type="project" value="InterPro"/>
</dbReference>
<dbReference type="InterPro" id="IPR050615">
    <property type="entry name" value="ATP-dep_DNA_Helicase"/>
</dbReference>
<dbReference type="InterPro" id="IPR027417">
    <property type="entry name" value="P-loop_NTPase"/>
</dbReference>
<dbReference type="InterPro" id="IPR014001">
    <property type="entry name" value="Helicase_ATP-bd"/>
</dbReference>
<sequence length="497" mass="56374">MSGTDSFKCSDLSRAEVRLVKLDPDKGYYGKQLWIPKKHVNPRSIKAGLEFPVMTDTGVEFKQLWEENDTHLIVPREFIPRSQYKDAPFPIISVGPTAYNKIKFKSKIVLDFLRPEEDVQRRAHKAMSTVDGGILNLACGKGKSQIALQIIADSGVPAIVIVNNTTLINQWRERIENFLEVEGGVGIVQGDPSKWDWKNRGIVLAMINTLAIRYDEIPEGFDQYFGGVYYDEVHHLSAPLFIHTAPMFYGERYGLTATANREDGLEPIYQYHVGPVFFRDLAQDVKPRIYIQECPVTIDLRNPDVVNRVYDTRGKLNIPKLRTYLGTLPANNQFIADKLQLPVSKKRKILALSHSVDQLRALHLMFPDSGLCTGEEKPAARIETLKSKQITFGTLQLVKEALDEKTLDTIFFLTPFGSGAIEMGGKNTLQQGMGRILGYRGGGNHPVVVILDHIFIPKFHKMCRQLKKLINDWPIDEGGPFEYTILRPFDELERYKK</sequence>
<feature type="domain" description="Helicase ATP-binding" evidence="5">
    <location>
        <begin position="124"/>
        <end position="277"/>
    </location>
</feature>
<dbReference type="SMART" id="SM00487">
    <property type="entry name" value="DEXDc"/>
    <property type="match status" value="1"/>
</dbReference>
<dbReference type="GO" id="GO:0005524">
    <property type="term" value="F:ATP binding"/>
    <property type="evidence" value="ECO:0007669"/>
    <property type="project" value="UniProtKB-KW"/>
</dbReference>
<dbReference type="SUPFAM" id="SSF52540">
    <property type="entry name" value="P-loop containing nucleoside triphosphate hydrolases"/>
    <property type="match status" value="1"/>
</dbReference>
<dbReference type="Gene3D" id="3.40.50.300">
    <property type="entry name" value="P-loop containing nucleotide triphosphate hydrolases"/>
    <property type="match status" value="2"/>
</dbReference>
<dbReference type="PROSITE" id="PS51192">
    <property type="entry name" value="HELICASE_ATP_BIND_1"/>
    <property type="match status" value="1"/>
</dbReference>
<keyword evidence="4" id="KW-0067">ATP-binding</keyword>
<accession>A0A6J5LLH9</accession>
<dbReference type="EMBL" id="LR796294">
    <property type="protein sequence ID" value="CAB4135125.1"/>
    <property type="molecule type" value="Genomic_DNA"/>
</dbReference>
<evidence type="ECO:0000256" key="4">
    <source>
        <dbReference type="ARBA" id="ARBA00022840"/>
    </source>
</evidence>
<dbReference type="Pfam" id="PF04851">
    <property type="entry name" value="ResIII"/>
    <property type="match status" value="1"/>
</dbReference>